<dbReference type="AlphaFoldDB" id="A0A0N4YWZ7"/>
<protein>
    <submittedName>
        <fullName evidence="3">AsnC_trans_reg domain-containing protein</fullName>
    </submittedName>
</protein>
<name>A0A0N4YWZ7_NIPBR</name>
<dbReference type="WBParaSite" id="NBR_0002176901-mRNA-1">
    <property type="protein sequence ID" value="NBR_0002176901-mRNA-1"/>
    <property type="gene ID" value="NBR_0002176901"/>
</dbReference>
<sequence length="147" mass="16749">MLKHLIPWYMAGTTFLHFGKYAAEISYPEITDWLKATLTLCPLSPSHYTCMLKVNAGMCEREVAKILEGVISHFEIPSSYSVVVRTTVHVKDDLLQTLRDKKNSQKSLCQISVLCAEINTEIIFSNFGLQTKIIDAMMELNLCFHYI</sequence>
<proteinExistence type="predicted"/>
<dbReference type="Proteomes" id="UP000271162">
    <property type="component" value="Unassembled WGS sequence"/>
</dbReference>
<dbReference type="EMBL" id="UYSL01026832">
    <property type="protein sequence ID" value="VDL86049.1"/>
    <property type="molecule type" value="Genomic_DNA"/>
</dbReference>
<reference evidence="3" key="1">
    <citation type="submission" date="2017-02" db="UniProtKB">
        <authorList>
            <consortium name="WormBaseParasite"/>
        </authorList>
    </citation>
    <scope>IDENTIFICATION</scope>
</reference>
<accession>A0A0N4YWZ7</accession>
<organism evidence="3">
    <name type="scientific">Nippostrongylus brasiliensis</name>
    <name type="common">Rat hookworm</name>
    <dbReference type="NCBI Taxonomy" id="27835"/>
    <lineage>
        <taxon>Eukaryota</taxon>
        <taxon>Metazoa</taxon>
        <taxon>Ecdysozoa</taxon>
        <taxon>Nematoda</taxon>
        <taxon>Chromadorea</taxon>
        <taxon>Rhabditida</taxon>
        <taxon>Rhabditina</taxon>
        <taxon>Rhabditomorpha</taxon>
        <taxon>Strongyloidea</taxon>
        <taxon>Heligmosomidae</taxon>
        <taxon>Nippostrongylus</taxon>
    </lineage>
</organism>
<keyword evidence="2" id="KW-1185">Reference proteome</keyword>
<reference evidence="1 2" key="2">
    <citation type="submission" date="2018-11" db="EMBL/GenBank/DDBJ databases">
        <authorList>
            <consortium name="Pathogen Informatics"/>
        </authorList>
    </citation>
    <scope>NUCLEOTIDE SEQUENCE [LARGE SCALE GENOMIC DNA]</scope>
</reference>
<evidence type="ECO:0000313" key="1">
    <source>
        <dbReference type="EMBL" id="VDL86049.1"/>
    </source>
</evidence>
<evidence type="ECO:0000313" key="3">
    <source>
        <dbReference type="WBParaSite" id="NBR_0002176901-mRNA-1"/>
    </source>
</evidence>
<gene>
    <name evidence="1" type="ORF">NBR_LOCUS21771</name>
</gene>
<evidence type="ECO:0000313" key="2">
    <source>
        <dbReference type="Proteomes" id="UP000271162"/>
    </source>
</evidence>